<comment type="similarity">
    <text evidence="2 5">Belongs to the BLOC1S6 family.</text>
</comment>
<evidence type="ECO:0000313" key="7">
    <source>
        <dbReference type="EMBL" id="KAF2896014.1"/>
    </source>
</evidence>
<evidence type="ECO:0000313" key="8">
    <source>
        <dbReference type="Proteomes" id="UP000801492"/>
    </source>
</evidence>
<organism evidence="7 8">
    <name type="scientific">Ignelater luminosus</name>
    <name type="common">Cucubano</name>
    <name type="synonym">Pyrophorus luminosus</name>
    <dbReference type="NCBI Taxonomy" id="2038154"/>
    <lineage>
        <taxon>Eukaryota</taxon>
        <taxon>Metazoa</taxon>
        <taxon>Ecdysozoa</taxon>
        <taxon>Arthropoda</taxon>
        <taxon>Hexapoda</taxon>
        <taxon>Insecta</taxon>
        <taxon>Pterygota</taxon>
        <taxon>Neoptera</taxon>
        <taxon>Endopterygota</taxon>
        <taxon>Coleoptera</taxon>
        <taxon>Polyphaga</taxon>
        <taxon>Elateriformia</taxon>
        <taxon>Elateroidea</taxon>
        <taxon>Elateridae</taxon>
        <taxon>Agrypninae</taxon>
        <taxon>Pyrophorini</taxon>
        <taxon>Ignelater</taxon>
    </lineage>
</organism>
<dbReference type="GO" id="GO:0031083">
    <property type="term" value="C:BLOC-1 complex"/>
    <property type="evidence" value="ECO:0007669"/>
    <property type="project" value="TreeGrafter"/>
</dbReference>
<dbReference type="Pfam" id="PF14712">
    <property type="entry name" value="Snapin_Pallidin"/>
    <property type="match status" value="1"/>
</dbReference>
<gene>
    <name evidence="7" type="ORF">ILUMI_10161</name>
</gene>
<dbReference type="OrthoDB" id="19659at2759"/>
<sequence>MDPSTVSQAVSSNTQTAPEVDAHTYPNETIHLLSNGVVNIYKPNLSKVREQLHELTTKQNVLIEQLHNENLKLSWSQNSTEFQEMFNTIKAYQDKLLNIKKDMRALHERSTKLKKRTLRLQQHKEKELYLKSQQVRQEQDLVAKSGTNTN</sequence>
<evidence type="ECO:0000256" key="3">
    <source>
        <dbReference type="ARBA" id="ARBA00019579"/>
    </source>
</evidence>
<comment type="caution">
    <text evidence="7">The sequence shown here is derived from an EMBL/GenBank/DDBJ whole genome shotgun (WGS) entry which is preliminary data.</text>
</comment>
<feature type="region of interest" description="Disordered" evidence="6">
    <location>
        <begin position="1"/>
        <end position="22"/>
    </location>
</feature>
<comment type="function">
    <text evidence="5">Component of the biogenesis of lysosome-related organelles complex-1 (BLOC-1) involved in pigment granule biogenesis.</text>
</comment>
<dbReference type="PIRSF" id="PIRSF037609">
    <property type="entry name" value="BLOC-1_complex_pallidin"/>
    <property type="match status" value="1"/>
</dbReference>
<dbReference type="GO" id="GO:0030133">
    <property type="term" value="C:transport vesicle"/>
    <property type="evidence" value="ECO:0007669"/>
    <property type="project" value="TreeGrafter"/>
</dbReference>
<evidence type="ECO:0000256" key="4">
    <source>
        <dbReference type="ARBA" id="ARBA00022490"/>
    </source>
</evidence>
<feature type="compositionally biased region" description="Polar residues" evidence="6">
    <location>
        <begin position="1"/>
        <end position="17"/>
    </location>
</feature>
<keyword evidence="4" id="KW-0963">Cytoplasm</keyword>
<accession>A0A8K0D0Y8</accession>
<protein>
    <recommendedName>
        <fullName evidence="3 5">Biogenesis of lysosome-related organelles complex 1 subunit 6</fullName>
        <shortName evidence="5">BLOC-1 subunit 6</shortName>
    </recommendedName>
</protein>
<comment type="subcellular location">
    <subcellularLocation>
        <location evidence="1">Cytoplasm</location>
    </subcellularLocation>
</comment>
<evidence type="ECO:0000256" key="2">
    <source>
        <dbReference type="ARBA" id="ARBA00005767"/>
    </source>
</evidence>
<dbReference type="EMBL" id="VTPC01005435">
    <property type="protein sequence ID" value="KAF2896014.1"/>
    <property type="molecule type" value="Genomic_DNA"/>
</dbReference>
<evidence type="ECO:0000256" key="5">
    <source>
        <dbReference type="PIRNR" id="PIRNR037609"/>
    </source>
</evidence>
<evidence type="ECO:0000256" key="1">
    <source>
        <dbReference type="ARBA" id="ARBA00004496"/>
    </source>
</evidence>
<dbReference type="PANTHER" id="PTHR31328:SF2">
    <property type="entry name" value="BIOGENESIS OF LYSOSOME-RELATED ORGANELLES COMPLEX 1 SUBUNIT 6"/>
    <property type="match status" value="1"/>
</dbReference>
<dbReference type="AlphaFoldDB" id="A0A8K0D0Y8"/>
<dbReference type="Proteomes" id="UP000801492">
    <property type="component" value="Unassembled WGS sequence"/>
</dbReference>
<dbReference type="PANTHER" id="PTHR31328">
    <property type="entry name" value="BIOGENESIS OF LYSOSOME-RELATED ORGANELLES COMPLEX 1 SUBUNIT 6"/>
    <property type="match status" value="1"/>
</dbReference>
<reference evidence="7" key="1">
    <citation type="submission" date="2019-08" db="EMBL/GenBank/DDBJ databases">
        <title>The genome of the North American firefly Photinus pyralis.</title>
        <authorList>
            <consortium name="Photinus pyralis genome working group"/>
            <person name="Fallon T.R."/>
            <person name="Sander Lower S.E."/>
            <person name="Weng J.-K."/>
        </authorList>
    </citation>
    <scope>NUCLEOTIDE SEQUENCE</scope>
    <source>
        <strain evidence="7">TRF0915ILg1</strain>
        <tissue evidence="7">Whole body</tissue>
    </source>
</reference>
<proteinExistence type="inferred from homology"/>
<evidence type="ECO:0000256" key="6">
    <source>
        <dbReference type="SAM" id="MobiDB-lite"/>
    </source>
</evidence>
<name>A0A8K0D0Y8_IGNLU</name>
<keyword evidence="8" id="KW-1185">Reference proteome</keyword>
<dbReference type="InterPro" id="IPR017242">
    <property type="entry name" value="BLOC-1_pallidin"/>
</dbReference>
<dbReference type="InterPro" id="IPR028119">
    <property type="entry name" value="Snapin/Pallidin/Snn1"/>
</dbReference>